<dbReference type="EMBL" id="LIST01000012">
    <property type="protein sequence ID" value="KOX93270.1"/>
    <property type="molecule type" value="Genomic_DNA"/>
</dbReference>
<evidence type="ECO:0000256" key="1">
    <source>
        <dbReference type="SAM" id="Phobius"/>
    </source>
</evidence>
<feature type="transmembrane region" description="Helical" evidence="1">
    <location>
        <begin position="15"/>
        <end position="34"/>
    </location>
</feature>
<name>A0A0N0BP12_9EURY</name>
<keyword evidence="1" id="KW-1133">Transmembrane helix</keyword>
<dbReference type="OrthoDB" id="329549at2157"/>
<dbReference type="AlphaFoldDB" id="A0A0N0BP12"/>
<evidence type="ECO:0000313" key="3">
    <source>
        <dbReference type="Proteomes" id="UP000037747"/>
    </source>
</evidence>
<reference evidence="2 3" key="1">
    <citation type="submission" date="2015-08" db="EMBL/GenBank/DDBJ databases">
        <title>Genomes of Isolates from Cabo Rojo, PR.</title>
        <authorList>
            <person name="Sanchez-Nieves R.L."/>
            <person name="Montalvo-Rodriguez R."/>
        </authorList>
    </citation>
    <scope>NUCLEOTIDE SEQUENCE [LARGE SCALE GENOMIC DNA]</scope>
    <source>
        <strain evidence="2 3">5</strain>
    </source>
</reference>
<evidence type="ECO:0000313" key="2">
    <source>
        <dbReference type="EMBL" id="KOX93270.1"/>
    </source>
</evidence>
<comment type="caution">
    <text evidence="2">The sequence shown here is derived from an EMBL/GenBank/DDBJ whole genome shotgun (WGS) entry which is preliminary data.</text>
</comment>
<protein>
    <submittedName>
        <fullName evidence="2">Uncharacterized protein</fullName>
    </submittedName>
</protein>
<organism evidence="2 3">
    <name type="scientific">Halorubrum tropicale</name>
    <dbReference type="NCBI Taxonomy" id="1765655"/>
    <lineage>
        <taxon>Archaea</taxon>
        <taxon>Methanobacteriati</taxon>
        <taxon>Methanobacteriota</taxon>
        <taxon>Stenosarchaea group</taxon>
        <taxon>Halobacteria</taxon>
        <taxon>Halobacteriales</taxon>
        <taxon>Haloferacaceae</taxon>
        <taxon>Halorubrum</taxon>
    </lineage>
</organism>
<sequence length="59" mass="6280">MAPSNAREALTHPSTWVGVALIAATFTMPLLLGIPEPEAQIAVTWAFLSGLFVERLAAM</sequence>
<feature type="transmembrane region" description="Helical" evidence="1">
    <location>
        <begin position="41"/>
        <end position="58"/>
    </location>
</feature>
<dbReference type="RefSeq" id="WP_053773169.1">
    <property type="nucleotide sequence ID" value="NZ_LIST01000012.1"/>
</dbReference>
<gene>
    <name evidence="2" type="ORF">AMR74_16655</name>
</gene>
<dbReference type="PATRIC" id="fig|1705389.3.peg.2927"/>
<keyword evidence="1" id="KW-0812">Transmembrane</keyword>
<dbReference type="STRING" id="1765655.AMR74_16655"/>
<accession>A0A0N0BP12</accession>
<keyword evidence="3" id="KW-1185">Reference proteome</keyword>
<proteinExistence type="predicted"/>
<dbReference type="Proteomes" id="UP000037747">
    <property type="component" value="Unassembled WGS sequence"/>
</dbReference>
<keyword evidence="1" id="KW-0472">Membrane</keyword>